<dbReference type="PANTHER" id="PTHR34051">
    <property type="entry name" value="PROTEIN LOW PSII ACCUMULATION 3, CHLOROPLASTIC"/>
    <property type="match status" value="1"/>
</dbReference>
<sequence length="402" mass="43937">MPSHPRIISLLLLALGLSSPASAFLPSLPSQLPSSAHGVKHGTLLPADPTPASPSPPPSSSAAAAGPVPTKQRYASLSPASYSSLVSAASTAPPPSSFYELTTSAQEAATLAISRGERLLEVEFPPLPSSALEADDVSAYDVSAANLRLAVDFAKVFAQRGEKVAVMFPDEAERRIAMDNVGGSDRPFPNVVMGSLRRADPEDRRIFKPEQLLIMFGGGRKGVVTKVEGAKMYIIIVASAQELPDVEALHELDKDVPIVFFNMKLDTLRGDLGIPAFPPKDLQDRFLSRVRPIYYLKTRQYSRSKLEPPFVVNYQGALFRQYPGEFQTLLDIGDGSFRRVKSERDQAYRPGLGGFKQELVDALREKGVIAEESSGLNFLRTGYKTSTWWEDDRENASDIWRT</sequence>
<gene>
    <name evidence="4" type="ORF">TeGR_g2571</name>
</gene>
<feature type="chain" id="PRO_5046457670" description="DUF1995 domain-containing protein" evidence="2">
    <location>
        <begin position="24"/>
        <end position="402"/>
    </location>
</feature>
<evidence type="ECO:0000256" key="1">
    <source>
        <dbReference type="SAM" id="MobiDB-lite"/>
    </source>
</evidence>
<evidence type="ECO:0000313" key="5">
    <source>
        <dbReference type="Proteomes" id="UP001165060"/>
    </source>
</evidence>
<feature type="compositionally biased region" description="Low complexity" evidence="1">
    <location>
        <begin position="60"/>
        <end position="70"/>
    </location>
</feature>
<dbReference type="InterPro" id="IPR044687">
    <property type="entry name" value="LPA3"/>
</dbReference>
<evidence type="ECO:0000259" key="3">
    <source>
        <dbReference type="Pfam" id="PF09353"/>
    </source>
</evidence>
<dbReference type="EMBL" id="BRYB01000086">
    <property type="protein sequence ID" value="GMI22405.1"/>
    <property type="molecule type" value="Genomic_DNA"/>
</dbReference>
<organism evidence="4 5">
    <name type="scientific">Tetraparma gracilis</name>
    <dbReference type="NCBI Taxonomy" id="2962635"/>
    <lineage>
        <taxon>Eukaryota</taxon>
        <taxon>Sar</taxon>
        <taxon>Stramenopiles</taxon>
        <taxon>Ochrophyta</taxon>
        <taxon>Bolidophyceae</taxon>
        <taxon>Parmales</taxon>
        <taxon>Triparmaceae</taxon>
        <taxon>Tetraparma</taxon>
    </lineage>
</organism>
<feature type="domain" description="DUF1995" evidence="3">
    <location>
        <begin position="95"/>
        <end position="344"/>
    </location>
</feature>
<dbReference type="Pfam" id="PF09353">
    <property type="entry name" value="DUF1995"/>
    <property type="match status" value="1"/>
</dbReference>
<keyword evidence="2" id="KW-0732">Signal</keyword>
<dbReference type="PANTHER" id="PTHR34051:SF2">
    <property type="entry name" value="PROTEIN LPA3"/>
    <property type="match status" value="1"/>
</dbReference>
<feature type="region of interest" description="Disordered" evidence="1">
    <location>
        <begin position="35"/>
        <end position="70"/>
    </location>
</feature>
<accession>A0ABQ6M9Z3</accession>
<proteinExistence type="predicted"/>
<evidence type="ECO:0000313" key="4">
    <source>
        <dbReference type="EMBL" id="GMI22405.1"/>
    </source>
</evidence>
<name>A0ABQ6M9Z3_9STRA</name>
<reference evidence="4 5" key="1">
    <citation type="journal article" date="2023" name="Commun. Biol.">
        <title>Genome analysis of Parmales, the sister group of diatoms, reveals the evolutionary specialization of diatoms from phago-mixotrophs to photoautotrophs.</title>
        <authorList>
            <person name="Ban H."/>
            <person name="Sato S."/>
            <person name="Yoshikawa S."/>
            <person name="Yamada K."/>
            <person name="Nakamura Y."/>
            <person name="Ichinomiya M."/>
            <person name="Sato N."/>
            <person name="Blanc-Mathieu R."/>
            <person name="Endo H."/>
            <person name="Kuwata A."/>
            <person name="Ogata H."/>
        </authorList>
    </citation>
    <scope>NUCLEOTIDE SEQUENCE [LARGE SCALE GENOMIC DNA]</scope>
</reference>
<dbReference type="Proteomes" id="UP001165060">
    <property type="component" value="Unassembled WGS sequence"/>
</dbReference>
<comment type="caution">
    <text evidence="4">The sequence shown here is derived from an EMBL/GenBank/DDBJ whole genome shotgun (WGS) entry which is preliminary data.</text>
</comment>
<evidence type="ECO:0000256" key="2">
    <source>
        <dbReference type="SAM" id="SignalP"/>
    </source>
</evidence>
<feature type="compositionally biased region" description="Pro residues" evidence="1">
    <location>
        <begin position="48"/>
        <end position="59"/>
    </location>
</feature>
<protein>
    <recommendedName>
        <fullName evidence="3">DUF1995 domain-containing protein</fullName>
    </recommendedName>
</protein>
<keyword evidence="5" id="KW-1185">Reference proteome</keyword>
<dbReference type="InterPro" id="IPR018962">
    <property type="entry name" value="DUF1995"/>
</dbReference>
<feature type="signal peptide" evidence="2">
    <location>
        <begin position="1"/>
        <end position="23"/>
    </location>
</feature>